<proteinExistence type="predicted"/>
<accession>A0A392RJY4</accession>
<feature type="compositionally biased region" description="Basic residues" evidence="1">
    <location>
        <begin position="74"/>
        <end position="87"/>
    </location>
</feature>
<dbReference type="AlphaFoldDB" id="A0A392RJY4"/>
<keyword evidence="3" id="KW-1185">Reference proteome</keyword>
<feature type="non-terminal residue" evidence="2">
    <location>
        <position position="1"/>
    </location>
</feature>
<dbReference type="EMBL" id="LXQA010238579">
    <property type="protein sequence ID" value="MCI36901.1"/>
    <property type="molecule type" value="Genomic_DNA"/>
</dbReference>
<feature type="compositionally biased region" description="Basic and acidic residues" evidence="1">
    <location>
        <begin position="22"/>
        <end position="34"/>
    </location>
</feature>
<organism evidence="2 3">
    <name type="scientific">Trifolium medium</name>
    <dbReference type="NCBI Taxonomy" id="97028"/>
    <lineage>
        <taxon>Eukaryota</taxon>
        <taxon>Viridiplantae</taxon>
        <taxon>Streptophyta</taxon>
        <taxon>Embryophyta</taxon>
        <taxon>Tracheophyta</taxon>
        <taxon>Spermatophyta</taxon>
        <taxon>Magnoliopsida</taxon>
        <taxon>eudicotyledons</taxon>
        <taxon>Gunneridae</taxon>
        <taxon>Pentapetalae</taxon>
        <taxon>rosids</taxon>
        <taxon>fabids</taxon>
        <taxon>Fabales</taxon>
        <taxon>Fabaceae</taxon>
        <taxon>Papilionoideae</taxon>
        <taxon>50 kb inversion clade</taxon>
        <taxon>NPAAA clade</taxon>
        <taxon>Hologalegina</taxon>
        <taxon>IRL clade</taxon>
        <taxon>Trifolieae</taxon>
        <taxon>Trifolium</taxon>
    </lineage>
</organism>
<protein>
    <submittedName>
        <fullName evidence="2">Uncharacterized protein</fullName>
    </submittedName>
</protein>
<evidence type="ECO:0000313" key="2">
    <source>
        <dbReference type="EMBL" id="MCI36901.1"/>
    </source>
</evidence>
<feature type="region of interest" description="Disordered" evidence="1">
    <location>
        <begin position="1"/>
        <end position="130"/>
    </location>
</feature>
<comment type="caution">
    <text evidence="2">The sequence shown here is derived from an EMBL/GenBank/DDBJ whole genome shotgun (WGS) entry which is preliminary data.</text>
</comment>
<reference evidence="2 3" key="1">
    <citation type="journal article" date="2018" name="Front. Plant Sci.">
        <title>Red Clover (Trifolium pratense) and Zigzag Clover (T. medium) - A Picture of Genomic Similarities and Differences.</title>
        <authorList>
            <person name="Dluhosova J."/>
            <person name="Istvanek J."/>
            <person name="Nedelnik J."/>
            <person name="Repkova J."/>
        </authorList>
    </citation>
    <scope>NUCLEOTIDE SEQUENCE [LARGE SCALE GENOMIC DNA]</scope>
    <source>
        <strain evidence="3">cv. 10/8</strain>
        <tissue evidence="2">Leaf</tissue>
    </source>
</reference>
<feature type="non-terminal residue" evidence="2">
    <location>
        <position position="130"/>
    </location>
</feature>
<dbReference type="Proteomes" id="UP000265520">
    <property type="component" value="Unassembled WGS sequence"/>
</dbReference>
<evidence type="ECO:0000256" key="1">
    <source>
        <dbReference type="SAM" id="MobiDB-lite"/>
    </source>
</evidence>
<evidence type="ECO:0000313" key="3">
    <source>
        <dbReference type="Proteomes" id="UP000265520"/>
    </source>
</evidence>
<sequence>LNTHQKCPALERLQQPPKQNKKRDCTPPREDRSPQRQRRGNRLYDPSSGVSPPQGLKLMPKQGASSSQAYHGSRGNRSHMPPRHNNSHPRSPVWSDEDSPRGPLSRDIMRVPLPSGLVKPPQLGTCDGLT</sequence>
<name>A0A392RJY4_9FABA</name>